<evidence type="ECO:0008006" key="3">
    <source>
        <dbReference type="Google" id="ProtNLM"/>
    </source>
</evidence>
<comment type="caution">
    <text evidence="1">The sequence shown here is derived from an EMBL/GenBank/DDBJ whole genome shotgun (WGS) entry which is preliminary data.</text>
</comment>
<feature type="non-terminal residue" evidence="1">
    <location>
        <position position="71"/>
    </location>
</feature>
<reference evidence="1 2" key="1">
    <citation type="submission" date="2012-09" db="EMBL/GenBank/DDBJ databases">
        <title>Genome Sequence of alkane-degrading Bacterium Alcanivorax venustensis ISO4.</title>
        <authorList>
            <person name="Lai Q."/>
            <person name="Shao Z."/>
        </authorList>
    </citation>
    <scope>NUCLEOTIDE SEQUENCE [LARGE SCALE GENOMIC DNA]</scope>
    <source>
        <strain evidence="1 2">ISO4</strain>
    </source>
</reference>
<dbReference type="EMBL" id="ARXR01000057">
    <property type="protein sequence ID" value="MBF5054616.1"/>
    <property type="molecule type" value="Genomic_DNA"/>
</dbReference>
<dbReference type="PANTHER" id="PTHR41791:SF1">
    <property type="entry name" value="SSL7039 PROTEIN"/>
    <property type="match status" value="1"/>
</dbReference>
<dbReference type="PANTHER" id="PTHR41791">
    <property type="entry name" value="SSL7039 PROTEIN"/>
    <property type="match status" value="1"/>
</dbReference>
<accession>A0ABS0AKG0</accession>
<proteinExistence type="predicted"/>
<dbReference type="InterPro" id="IPR009241">
    <property type="entry name" value="HigB-like"/>
</dbReference>
<dbReference type="RefSeq" id="WP_228548213.1">
    <property type="nucleotide sequence ID" value="NZ_ARXR01000057.1"/>
</dbReference>
<name>A0ABS0AKG0_9GAMM</name>
<evidence type="ECO:0000313" key="1">
    <source>
        <dbReference type="EMBL" id="MBF5054616.1"/>
    </source>
</evidence>
<organism evidence="1 2">
    <name type="scientific">Alloalcanivorax venustensis ISO4</name>
    <dbReference type="NCBI Taxonomy" id="1177184"/>
    <lineage>
        <taxon>Bacteria</taxon>
        <taxon>Pseudomonadati</taxon>
        <taxon>Pseudomonadota</taxon>
        <taxon>Gammaproteobacteria</taxon>
        <taxon>Oceanospirillales</taxon>
        <taxon>Alcanivoracaceae</taxon>
        <taxon>Alloalcanivorax</taxon>
    </lineage>
</organism>
<dbReference type="PIRSF" id="PIRSF028744">
    <property type="entry name" value="Addict_mod_HI1419"/>
    <property type="match status" value="1"/>
</dbReference>
<gene>
    <name evidence="1" type="ORF">ISO4_03218</name>
</gene>
<evidence type="ECO:0000313" key="2">
    <source>
        <dbReference type="Proteomes" id="UP000644441"/>
    </source>
</evidence>
<sequence length="71" mass="8096">MIVARIDRLKEGLAGDTKQLGHGISELRIHYGPGYRIYFHRHGDTLILLLCGGRKATQKRDIRRARSQLKA</sequence>
<dbReference type="Proteomes" id="UP000644441">
    <property type="component" value="Unassembled WGS sequence"/>
</dbReference>
<dbReference type="InterPro" id="IPR014056">
    <property type="entry name" value="TypeIITA-like_toxin_pred"/>
</dbReference>
<dbReference type="Pfam" id="PF05973">
    <property type="entry name" value="Gp49"/>
    <property type="match status" value="1"/>
</dbReference>
<keyword evidence="2" id="KW-1185">Reference proteome</keyword>
<dbReference type="NCBIfam" id="TIGR02683">
    <property type="entry name" value="upstrm_HI1419"/>
    <property type="match status" value="1"/>
</dbReference>
<protein>
    <recommendedName>
        <fullName evidence="3">Addiction module killer protein</fullName>
    </recommendedName>
</protein>